<dbReference type="RefSeq" id="WP_207133238.1">
    <property type="nucleotide sequence ID" value="NZ_JAFLNA010000002.1"/>
</dbReference>
<evidence type="ECO:0000313" key="1">
    <source>
        <dbReference type="EMBL" id="MBO0130011.1"/>
    </source>
</evidence>
<proteinExistence type="predicted"/>
<dbReference type="EMBL" id="JAFLNA010000002">
    <property type="protein sequence ID" value="MBO0130011.1"/>
    <property type="molecule type" value="Genomic_DNA"/>
</dbReference>
<comment type="caution">
    <text evidence="1">The sequence shown here is derived from an EMBL/GenBank/DDBJ whole genome shotgun (WGS) entry which is preliminary data.</text>
</comment>
<accession>A0ABS3EDH6</accession>
<sequence>MSERLADFHALAKTLKSQRSLSTVNHKKPIVKAMLKLAPPVWSLVCPRHFIGLSPIWPGEVFWQIFDPASANFAG</sequence>
<dbReference type="Proteomes" id="UP000664699">
    <property type="component" value="Unassembled WGS sequence"/>
</dbReference>
<protein>
    <submittedName>
        <fullName evidence="1">Uncharacterized protein</fullName>
    </submittedName>
</protein>
<evidence type="ECO:0000313" key="2">
    <source>
        <dbReference type="Proteomes" id="UP000664699"/>
    </source>
</evidence>
<organism evidence="1 2">
    <name type="scientific">Agrobacterium burrii</name>
    <dbReference type="NCBI Taxonomy" id="2815339"/>
    <lineage>
        <taxon>Bacteria</taxon>
        <taxon>Pseudomonadati</taxon>
        <taxon>Pseudomonadota</taxon>
        <taxon>Alphaproteobacteria</taxon>
        <taxon>Hyphomicrobiales</taxon>
        <taxon>Rhizobiaceae</taxon>
        <taxon>Rhizobium/Agrobacterium group</taxon>
        <taxon>Agrobacterium</taxon>
        <taxon>Agrobacterium tumefaciens complex</taxon>
    </lineage>
</organism>
<keyword evidence="2" id="KW-1185">Reference proteome</keyword>
<reference evidence="1 2" key="1">
    <citation type="submission" date="2021-03" db="EMBL/GenBank/DDBJ databases">
        <title>Whole genome sequence of Agrobacterium sp. strain Rnr.</title>
        <authorList>
            <person name="Mafakheri H."/>
            <person name="Taghavi S.M."/>
            <person name="Nemanja K."/>
            <person name="Osdaghi E."/>
        </authorList>
    </citation>
    <scope>NUCLEOTIDE SEQUENCE [LARGE SCALE GENOMIC DNA]</scope>
    <source>
        <strain evidence="1 2">Rnr</strain>
    </source>
</reference>
<name>A0ABS3EDH6_9HYPH</name>
<gene>
    <name evidence="1" type="ORF">JZX89_04545</name>
</gene>